<dbReference type="InterPro" id="IPR020846">
    <property type="entry name" value="MFS_dom"/>
</dbReference>
<dbReference type="GO" id="GO:0005886">
    <property type="term" value="C:plasma membrane"/>
    <property type="evidence" value="ECO:0007669"/>
    <property type="project" value="TreeGrafter"/>
</dbReference>
<dbReference type="EMBL" id="JACAZF010000009">
    <property type="protein sequence ID" value="KAF7294640.1"/>
    <property type="molecule type" value="Genomic_DNA"/>
</dbReference>
<dbReference type="Gene3D" id="1.20.1250.20">
    <property type="entry name" value="MFS general substrate transporter like domains"/>
    <property type="match status" value="2"/>
</dbReference>
<feature type="transmembrane region" description="Helical" evidence="6">
    <location>
        <begin position="202"/>
        <end position="223"/>
    </location>
</feature>
<dbReference type="SUPFAM" id="SSF103473">
    <property type="entry name" value="MFS general substrate transporter"/>
    <property type="match status" value="1"/>
</dbReference>
<dbReference type="AlphaFoldDB" id="A0A8H6SB61"/>
<evidence type="ECO:0000256" key="5">
    <source>
        <dbReference type="SAM" id="MobiDB-lite"/>
    </source>
</evidence>
<feature type="transmembrane region" description="Helical" evidence="6">
    <location>
        <begin position="169"/>
        <end position="190"/>
    </location>
</feature>
<keyword evidence="2 6" id="KW-0812">Transmembrane</keyword>
<feature type="transmembrane region" description="Helical" evidence="6">
    <location>
        <begin position="389"/>
        <end position="407"/>
    </location>
</feature>
<keyword evidence="9" id="KW-1185">Reference proteome</keyword>
<evidence type="ECO:0000313" key="9">
    <source>
        <dbReference type="Proteomes" id="UP000636479"/>
    </source>
</evidence>
<dbReference type="PANTHER" id="PTHR23501">
    <property type="entry name" value="MAJOR FACILITATOR SUPERFAMILY"/>
    <property type="match status" value="1"/>
</dbReference>
<evidence type="ECO:0000256" key="4">
    <source>
        <dbReference type="ARBA" id="ARBA00023136"/>
    </source>
</evidence>
<evidence type="ECO:0000313" key="8">
    <source>
        <dbReference type="EMBL" id="KAF7294640.1"/>
    </source>
</evidence>
<evidence type="ECO:0000256" key="1">
    <source>
        <dbReference type="ARBA" id="ARBA00004141"/>
    </source>
</evidence>
<dbReference type="OrthoDB" id="10021397at2759"/>
<feature type="transmembrane region" description="Helical" evidence="6">
    <location>
        <begin position="143"/>
        <end position="163"/>
    </location>
</feature>
<organism evidence="8 9">
    <name type="scientific">Mycena indigotica</name>
    <dbReference type="NCBI Taxonomy" id="2126181"/>
    <lineage>
        <taxon>Eukaryota</taxon>
        <taxon>Fungi</taxon>
        <taxon>Dikarya</taxon>
        <taxon>Basidiomycota</taxon>
        <taxon>Agaricomycotina</taxon>
        <taxon>Agaricomycetes</taxon>
        <taxon>Agaricomycetidae</taxon>
        <taxon>Agaricales</taxon>
        <taxon>Marasmiineae</taxon>
        <taxon>Mycenaceae</taxon>
        <taxon>Mycena</taxon>
    </lineage>
</organism>
<comment type="caution">
    <text evidence="8">The sequence shown here is derived from an EMBL/GenBank/DDBJ whole genome shotgun (WGS) entry which is preliminary data.</text>
</comment>
<feature type="transmembrane region" description="Helical" evidence="6">
    <location>
        <begin position="553"/>
        <end position="571"/>
    </location>
</feature>
<sequence>MDDVFRNGQLHIDRGVSENSLLLKQAPVPNMGSQTMSTPSPRQSREIPLNNDMKHDENSLVDYVPNKDTILSGMRLAVVFGAMLLALFLIALDQTILSTALPRIASDFSAFNLQGWVATSFILTQTVFLLFYGQLLRIFSAKWTLIAAITIFEAGSIVCGAASNVNQLIAGRAVSGVGAAGIYVSMIQILAQATRLEDRPRLLGLFGVIFGLSSVIGPLIGSAFTDHVTWRWCFFINIPLGGLSIVVVAVFLKASPPLGSSDTDRTWRTLRHQVFRLDYVGATLVSGALTCLLIALQWGGNTKPWDDKSVIICFVLGGVLAIATGAWEIWIGVERAMVPTTIFKSLSIYAIIAYCFLLRFTQLIVLYYIPIYYQAVRHHTPTHSGIDLLPFMFGTVLTLIIAGQIVGRFGRYRFLLLISPVFLAVGMGLLYTIDVSTSSANIIGFQIIAGIGTGMALQNSLLAMQVEFRDNKAAKFVGQATSVATFGQFLGSTLGLGIAEPVFATRLAKNLRKYAPDAPVFIVKQSPTAIYTAIPPEMIAGVVKSYAKALQTVFLIGVPIAGLGLFAALLINDLKIVKTAPRVPPEAEKRRQEPA</sequence>
<feature type="transmembrane region" description="Helical" evidence="6">
    <location>
        <begin position="309"/>
        <end position="333"/>
    </location>
</feature>
<feature type="transmembrane region" description="Helical" evidence="6">
    <location>
        <begin position="76"/>
        <end position="101"/>
    </location>
</feature>
<protein>
    <submittedName>
        <fullName evidence="8">Major facilitator transporter-like protein</fullName>
    </submittedName>
</protein>
<dbReference type="Pfam" id="PF07690">
    <property type="entry name" value="MFS_1"/>
    <property type="match status" value="1"/>
</dbReference>
<dbReference type="RefSeq" id="XP_037216003.1">
    <property type="nucleotide sequence ID" value="XM_037366609.1"/>
</dbReference>
<dbReference type="InterPro" id="IPR036259">
    <property type="entry name" value="MFS_trans_sf"/>
</dbReference>
<dbReference type="PANTHER" id="PTHR23501:SF198">
    <property type="entry name" value="AZOLE RESISTANCE PROTEIN 1-RELATED"/>
    <property type="match status" value="1"/>
</dbReference>
<keyword evidence="4 6" id="KW-0472">Membrane</keyword>
<evidence type="ECO:0000259" key="7">
    <source>
        <dbReference type="PROSITE" id="PS50850"/>
    </source>
</evidence>
<proteinExistence type="predicted"/>
<feature type="transmembrane region" description="Helical" evidence="6">
    <location>
        <begin position="439"/>
        <end position="462"/>
    </location>
</feature>
<reference evidence="8" key="1">
    <citation type="submission" date="2020-05" db="EMBL/GenBank/DDBJ databases">
        <title>Mycena genomes resolve the evolution of fungal bioluminescence.</title>
        <authorList>
            <person name="Tsai I.J."/>
        </authorList>
    </citation>
    <scope>NUCLEOTIDE SEQUENCE</scope>
    <source>
        <strain evidence="8">171206Taipei</strain>
    </source>
</reference>
<evidence type="ECO:0000256" key="3">
    <source>
        <dbReference type="ARBA" id="ARBA00022989"/>
    </source>
</evidence>
<feature type="domain" description="Major facilitator superfamily (MFS) profile" evidence="7">
    <location>
        <begin position="79"/>
        <end position="576"/>
    </location>
</feature>
<evidence type="ECO:0000256" key="2">
    <source>
        <dbReference type="ARBA" id="ARBA00022692"/>
    </source>
</evidence>
<feature type="transmembrane region" description="Helical" evidence="6">
    <location>
        <begin position="414"/>
        <end position="433"/>
    </location>
</feature>
<name>A0A8H6SB61_9AGAR</name>
<comment type="subcellular location">
    <subcellularLocation>
        <location evidence="1">Membrane</location>
        <topology evidence="1">Multi-pass membrane protein</topology>
    </subcellularLocation>
</comment>
<feature type="transmembrane region" description="Helical" evidence="6">
    <location>
        <begin position="229"/>
        <end position="254"/>
    </location>
</feature>
<dbReference type="PRINTS" id="PR01036">
    <property type="entry name" value="TCRTETB"/>
</dbReference>
<feature type="region of interest" description="Disordered" evidence="5">
    <location>
        <begin position="28"/>
        <end position="53"/>
    </location>
</feature>
<dbReference type="PROSITE" id="PS50850">
    <property type="entry name" value="MFS"/>
    <property type="match status" value="1"/>
</dbReference>
<accession>A0A8H6SB61</accession>
<evidence type="ECO:0000256" key="6">
    <source>
        <dbReference type="SAM" id="Phobius"/>
    </source>
</evidence>
<feature type="compositionally biased region" description="Polar residues" evidence="5">
    <location>
        <begin position="31"/>
        <end position="42"/>
    </location>
</feature>
<feature type="transmembrane region" description="Helical" evidence="6">
    <location>
        <begin position="345"/>
        <end position="369"/>
    </location>
</feature>
<dbReference type="InterPro" id="IPR011701">
    <property type="entry name" value="MFS"/>
</dbReference>
<dbReference type="GO" id="GO:0022857">
    <property type="term" value="F:transmembrane transporter activity"/>
    <property type="evidence" value="ECO:0007669"/>
    <property type="project" value="InterPro"/>
</dbReference>
<dbReference type="GeneID" id="59349125"/>
<gene>
    <name evidence="8" type="ORF">MIND_01000600</name>
</gene>
<feature type="transmembrane region" description="Helical" evidence="6">
    <location>
        <begin position="275"/>
        <end position="297"/>
    </location>
</feature>
<dbReference type="Proteomes" id="UP000636479">
    <property type="component" value="Unassembled WGS sequence"/>
</dbReference>
<feature type="transmembrane region" description="Helical" evidence="6">
    <location>
        <begin position="113"/>
        <end position="131"/>
    </location>
</feature>
<dbReference type="CDD" id="cd17502">
    <property type="entry name" value="MFS_Azr1_MDR_like"/>
    <property type="match status" value="1"/>
</dbReference>
<keyword evidence="3 6" id="KW-1133">Transmembrane helix</keyword>